<accession>A0A6J6DQ55</accession>
<reference evidence="2" key="1">
    <citation type="submission" date="2020-05" db="EMBL/GenBank/DDBJ databases">
        <authorList>
            <person name="Chiriac C."/>
            <person name="Salcher M."/>
            <person name="Ghai R."/>
            <person name="Kavagutti S V."/>
        </authorList>
    </citation>
    <scope>NUCLEOTIDE SEQUENCE</scope>
</reference>
<dbReference type="Gene3D" id="3.40.630.190">
    <property type="entry name" value="LCP protein"/>
    <property type="match status" value="1"/>
</dbReference>
<organism evidence="2">
    <name type="scientific">freshwater metagenome</name>
    <dbReference type="NCBI Taxonomy" id="449393"/>
    <lineage>
        <taxon>unclassified sequences</taxon>
        <taxon>metagenomes</taxon>
        <taxon>ecological metagenomes</taxon>
    </lineage>
</organism>
<gene>
    <name evidence="2" type="ORF">UFOPK1591_00999</name>
</gene>
<dbReference type="PANTHER" id="PTHR33392">
    <property type="entry name" value="POLYISOPRENYL-TEICHOIC ACID--PEPTIDOGLYCAN TEICHOIC ACID TRANSFERASE TAGU"/>
    <property type="match status" value="1"/>
</dbReference>
<dbReference type="NCBIfam" id="TIGR00350">
    <property type="entry name" value="lytR_cpsA_psr"/>
    <property type="match status" value="1"/>
</dbReference>
<evidence type="ECO:0000259" key="1">
    <source>
        <dbReference type="Pfam" id="PF03816"/>
    </source>
</evidence>
<proteinExistence type="predicted"/>
<dbReference type="InterPro" id="IPR004474">
    <property type="entry name" value="LytR_CpsA_psr"/>
</dbReference>
<dbReference type="Pfam" id="PF03816">
    <property type="entry name" value="LytR_cpsA_psr"/>
    <property type="match status" value="1"/>
</dbReference>
<name>A0A6J6DQ55_9ZZZZ</name>
<protein>
    <submittedName>
        <fullName evidence="2">Unannotated protein</fullName>
    </submittedName>
</protein>
<dbReference type="EMBL" id="CAEZTD010000076">
    <property type="protein sequence ID" value="CAB4565314.1"/>
    <property type="molecule type" value="Genomic_DNA"/>
</dbReference>
<evidence type="ECO:0000313" key="2">
    <source>
        <dbReference type="EMBL" id="CAB4565314.1"/>
    </source>
</evidence>
<feature type="domain" description="Cell envelope-related transcriptional attenuator" evidence="1">
    <location>
        <begin position="2"/>
        <end position="189"/>
    </location>
</feature>
<sequence>MRTDTIQVVSVNAESGQATIIGMPRDLHDAPFSDGSPMWSLYPNGYTEYDADFCVEFACLNTIYTDIELNHPELYPDAVASGSSPGIEAVRDAAEGITGLTIPYFALIDMQGAVDLIDALGGLDVTVTERVAIAEPDTAAEDVEAWIEVGPQHMDGFTAIMYARSRWDNTDYTRMQRQQQLQEALLQQINPANVVTKFSEIMDAGTQLVRTNIPRSMFSHFITLAAKTRELPVIHIELTPESDTIPTDPLYPDYATIQAFIQSAIHPPVEATPETS</sequence>
<dbReference type="InterPro" id="IPR050922">
    <property type="entry name" value="LytR/CpsA/Psr_CW_biosynth"/>
</dbReference>
<dbReference type="PANTHER" id="PTHR33392:SF6">
    <property type="entry name" value="POLYISOPRENYL-TEICHOIC ACID--PEPTIDOGLYCAN TEICHOIC ACID TRANSFERASE TAGU"/>
    <property type="match status" value="1"/>
</dbReference>
<dbReference type="AlphaFoldDB" id="A0A6J6DQ55"/>